<dbReference type="PANTHER" id="PTHR30383:SF29">
    <property type="entry name" value="SGNH HYDROLASE-TYPE ESTERASE DOMAIN-CONTAINING PROTEIN"/>
    <property type="match status" value="1"/>
</dbReference>
<name>A0A0R1M1F6_9LACO</name>
<gene>
    <name evidence="2" type="ORF">FC20_GL000892</name>
</gene>
<dbReference type="InterPro" id="IPR036514">
    <property type="entry name" value="SGNH_hydro_sf"/>
</dbReference>
<organism evidence="2 3">
    <name type="scientific">Lactobacillus equicursoris DSM 19284 = JCM 14600 = CIP 110162</name>
    <dbReference type="NCBI Taxonomy" id="1293597"/>
    <lineage>
        <taxon>Bacteria</taxon>
        <taxon>Bacillati</taxon>
        <taxon>Bacillota</taxon>
        <taxon>Bacilli</taxon>
        <taxon>Lactobacillales</taxon>
        <taxon>Lactobacillaceae</taxon>
        <taxon>Lactobacillus</taxon>
    </lineage>
</organism>
<dbReference type="Proteomes" id="UP000051074">
    <property type="component" value="Unassembled WGS sequence"/>
</dbReference>
<accession>A0A0R1M1F6</accession>
<keyword evidence="3" id="KW-1185">Reference proteome</keyword>
<dbReference type="SUPFAM" id="SSF52266">
    <property type="entry name" value="SGNH hydrolase"/>
    <property type="match status" value="1"/>
</dbReference>
<dbReference type="InterPro" id="IPR013830">
    <property type="entry name" value="SGNH_hydro"/>
</dbReference>
<dbReference type="Gene3D" id="3.40.50.1110">
    <property type="entry name" value="SGNH hydrolase"/>
    <property type="match status" value="1"/>
</dbReference>
<comment type="caution">
    <text evidence="2">The sequence shown here is derived from an EMBL/GenBank/DDBJ whole genome shotgun (WGS) entry which is preliminary data.</text>
</comment>
<dbReference type="InterPro" id="IPR051532">
    <property type="entry name" value="Ester_Hydrolysis_Enzymes"/>
</dbReference>
<dbReference type="STRING" id="1293597.FC20_GL000892"/>
<evidence type="ECO:0000313" key="2">
    <source>
        <dbReference type="EMBL" id="KRL01481.1"/>
    </source>
</evidence>
<dbReference type="PATRIC" id="fig|1293597.4.peg.965"/>
<protein>
    <recommendedName>
        <fullName evidence="1">SGNH hydrolase-type esterase domain-containing protein</fullName>
    </recommendedName>
</protein>
<sequence>MKPMKKVLLFGDSIFNAYDGSRDTTRLTDALKKRLGDDYEIVNVSTSGATTADVLPRVDSLPACDVLVVEFGTNDASNDWGISLYDYQENLESLLKKAQKVTGASDTIVLSPSMPDFNNPEISKFYSLEGLDQYAEAAQRDAGKTNSFFFDLTHKMERLQDLPSFLTEDGQHYSEKGISWLADVLTNEIANLD</sequence>
<feature type="domain" description="SGNH hydrolase-type esterase" evidence="1">
    <location>
        <begin position="9"/>
        <end position="177"/>
    </location>
</feature>
<dbReference type="eggNOG" id="COG2755">
    <property type="taxonomic scope" value="Bacteria"/>
</dbReference>
<dbReference type="EMBL" id="AZDU01000027">
    <property type="protein sequence ID" value="KRL01481.1"/>
    <property type="molecule type" value="Genomic_DNA"/>
</dbReference>
<dbReference type="AlphaFoldDB" id="A0A0R1M1F6"/>
<proteinExistence type="predicted"/>
<dbReference type="PANTHER" id="PTHR30383">
    <property type="entry name" value="THIOESTERASE 1/PROTEASE 1/LYSOPHOSPHOLIPASE L1"/>
    <property type="match status" value="1"/>
</dbReference>
<evidence type="ECO:0000259" key="1">
    <source>
        <dbReference type="Pfam" id="PF13472"/>
    </source>
</evidence>
<dbReference type="Pfam" id="PF13472">
    <property type="entry name" value="Lipase_GDSL_2"/>
    <property type="match status" value="1"/>
</dbReference>
<dbReference type="CDD" id="cd00229">
    <property type="entry name" value="SGNH_hydrolase"/>
    <property type="match status" value="1"/>
</dbReference>
<evidence type="ECO:0000313" key="3">
    <source>
        <dbReference type="Proteomes" id="UP000051074"/>
    </source>
</evidence>
<reference evidence="2 3" key="1">
    <citation type="journal article" date="2015" name="Genome Announc.">
        <title>Expanding the biotechnology potential of lactobacilli through comparative genomics of 213 strains and associated genera.</title>
        <authorList>
            <person name="Sun Z."/>
            <person name="Harris H.M."/>
            <person name="McCann A."/>
            <person name="Guo C."/>
            <person name="Argimon S."/>
            <person name="Zhang W."/>
            <person name="Yang X."/>
            <person name="Jeffery I.B."/>
            <person name="Cooney J.C."/>
            <person name="Kagawa T.F."/>
            <person name="Liu W."/>
            <person name="Song Y."/>
            <person name="Salvetti E."/>
            <person name="Wrobel A."/>
            <person name="Rasinkangas P."/>
            <person name="Parkhill J."/>
            <person name="Rea M.C."/>
            <person name="O'Sullivan O."/>
            <person name="Ritari J."/>
            <person name="Douillard F.P."/>
            <person name="Paul Ross R."/>
            <person name="Yang R."/>
            <person name="Briner A.E."/>
            <person name="Felis G.E."/>
            <person name="de Vos W.M."/>
            <person name="Barrangou R."/>
            <person name="Klaenhammer T.R."/>
            <person name="Caufield P.W."/>
            <person name="Cui Y."/>
            <person name="Zhang H."/>
            <person name="O'Toole P.W."/>
        </authorList>
    </citation>
    <scope>NUCLEOTIDE SEQUENCE [LARGE SCALE GENOMIC DNA]</scope>
    <source>
        <strain evidence="2 3">DSM 19284</strain>
    </source>
</reference>